<evidence type="ECO:0000313" key="7">
    <source>
        <dbReference type="EMBL" id="PWW75901.1"/>
    </source>
</evidence>
<evidence type="ECO:0000313" key="8">
    <source>
        <dbReference type="Proteomes" id="UP000246991"/>
    </source>
</evidence>
<feature type="transmembrane region" description="Helical" evidence="5">
    <location>
        <begin position="54"/>
        <end position="73"/>
    </location>
</feature>
<dbReference type="PANTHER" id="PTHR23502">
    <property type="entry name" value="MAJOR FACILITATOR SUPERFAMILY"/>
    <property type="match status" value="1"/>
</dbReference>
<gene>
    <name evidence="7" type="ORF">C7212DRAFT_295940</name>
</gene>
<dbReference type="GO" id="GO:0022857">
    <property type="term" value="F:transmembrane transporter activity"/>
    <property type="evidence" value="ECO:0007669"/>
    <property type="project" value="InterPro"/>
</dbReference>
<keyword evidence="2 5" id="KW-0812">Transmembrane</keyword>
<feature type="transmembrane region" description="Helical" evidence="5">
    <location>
        <begin position="425"/>
        <end position="443"/>
    </location>
</feature>
<accession>A0A317SS51</accession>
<dbReference type="FunFam" id="1.20.1250.20:FF:000011">
    <property type="entry name" value="MFS multidrug transporter, putative"/>
    <property type="match status" value="1"/>
</dbReference>
<evidence type="ECO:0000256" key="2">
    <source>
        <dbReference type="ARBA" id="ARBA00022692"/>
    </source>
</evidence>
<dbReference type="InterPro" id="IPR036259">
    <property type="entry name" value="MFS_trans_sf"/>
</dbReference>
<dbReference type="Pfam" id="PF07690">
    <property type="entry name" value="MFS_1"/>
    <property type="match status" value="1"/>
</dbReference>
<feature type="domain" description="Major facilitator superfamily (MFS) profile" evidence="6">
    <location>
        <begin position="15"/>
        <end position="448"/>
    </location>
</feature>
<dbReference type="PROSITE" id="PS50850">
    <property type="entry name" value="MFS"/>
    <property type="match status" value="1"/>
</dbReference>
<dbReference type="AlphaFoldDB" id="A0A317SS51"/>
<comment type="subcellular location">
    <subcellularLocation>
        <location evidence="1">Membrane</location>
        <topology evidence="1">Multi-pass membrane protein</topology>
    </subcellularLocation>
</comment>
<feature type="transmembrane region" description="Helical" evidence="5">
    <location>
        <begin position="352"/>
        <end position="375"/>
    </location>
</feature>
<evidence type="ECO:0000256" key="5">
    <source>
        <dbReference type="SAM" id="Phobius"/>
    </source>
</evidence>
<dbReference type="InterPro" id="IPR011701">
    <property type="entry name" value="MFS"/>
</dbReference>
<organism evidence="7 8">
    <name type="scientific">Tuber magnatum</name>
    <name type="common">white Piedmont truffle</name>
    <dbReference type="NCBI Taxonomy" id="42249"/>
    <lineage>
        <taxon>Eukaryota</taxon>
        <taxon>Fungi</taxon>
        <taxon>Dikarya</taxon>
        <taxon>Ascomycota</taxon>
        <taxon>Pezizomycotina</taxon>
        <taxon>Pezizomycetes</taxon>
        <taxon>Pezizales</taxon>
        <taxon>Tuberaceae</taxon>
        <taxon>Tuber</taxon>
    </lineage>
</organism>
<feature type="transmembrane region" description="Helical" evidence="5">
    <location>
        <begin position="108"/>
        <end position="129"/>
    </location>
</feature>
<proteinExistence type="predicted"/>
<dbReference type="CDD" id="cd17323">
    <property type="entry name" value="MFS_Tpo1_MDR_like"/>
    <property type="match status" value="1"/>
</dbReference>
<keyword evidence="8" id="KW-1185">Reference proteome</keyword>
<dbReference type="PANTHER" id="PTHR23502:SF60">
    <property type="entry name" value="MAJOR FACILITATOR SUPERFAMILY (MFS) PROFILE DOMAIN-CONTAINING PROTEIN-RELATED"/>
    <property type="match status" value="1"/>
</dbReference>
<evidence type="ECO:0000256" key="4">
    <source>
        <dbReference type="ARBA" id="ARBA00023136"/>
    </source>
</evidence>
<reference evidence="7 8" key="1">
    <citation type="submission" date="2018-03" db="EMBL/GenBank/DDBJ databases">
        <title>Genomes of Pezizomycetes fungi and the evolution of truffles.</title>
        <authorList>
            <person name="Murat C."/>
            <person name="Payen T."/>
            <person name="Noel B."/>
            <person name="Kuo A."/>
            <person name="Martin F.M."/>
        </authorList>
    </citation>
    <scope>NUCLEOTIDE SEQUENCE [LARGE SCALE GENOMIC DNA]</scope>
    <source>
        <strain evidence="7">091103-1</strain>
    </source>
</reference>
<name>A0A317SS51_9PEZI</name>
<evidence type="ECO:0000259" key="6">
    <source>
        <dbReference type="PROSITE" id="PS50850"/>
    </source>
</evidence>
<dbReference type="Proteomes" id="UP000246991">
    <property type="component" value="Unassembled WGS sequence"/>
</dbReference>
<keyword evidence="3 5" id="KW-1133">Transmembrane helix</keyword>
<dbReference type="InterPro" id="IPR020846">
    <property type="entry name" value="MFS_dom"/>
</dbReference>
<feature type="transmembrane region" description="Helical" evidence="5">
    <location>
        <begin position="246"/>
        <end position="266"/>
    </location>
</feature>
<dbReference type="STRING" id="42249.A0A317SS51"/>
<comment type="caution">
    <text evidence="7">The sequence shown here is derived from an EMBL/GenBank/DDBJ whole genome shotgun (WGS) entry which is preliminary data.</text>
</comment>
<protein>
    <submittedName>
        <fullName evidence="7">MFS general substrate transporter</fullName>
    </submittedName>
</protein>
<evidence type="ECO:0000256" key="1">
    <source>
        <dbReference type="ARBA" id="ARBA00004141"/>
    </source>
</evidence>
<dbReference type="OrthoDB" id="6770063at2759"/>
<keyword evidence="4 5" id="KW-0472">Membrane</keyword>
<sequence length="456" mass="50317">MENPKNWSFKTKWAATAVVSAFALISPAVSSMIAPALGKMSEEFGITEGIETYMMLSIFVLGYAFGPLVLGPLSEVYGRAPVLQLANLFYVVWNTACGFSQTKTQMVAFRFLSGLGGSAPLPVGGAVLSDLWNAEQRGRAMALYSLAPLLGPTIVGPIAGGFIVEKTTWRWIFHATSILSFLLLFVGLFLLRETYTPKILASKTARLIRETGNQNLRSEYDDSDKTTGKILRISLVRPFRLLGTQIIVQVLSMYMAYLIGLMYLVLSTFPILWEKKYNMSVGIGGLNYLSMGFGYFLGSQICAPLSDRIYVHLKTRNNGKGIPEFRVPLMFVGAMFVPIGLFWYGWSAQHNLHWIMPNIGACIFCLGSILGYQCIHTYIVDTYTRYSASALGASTTLRSMTGFGLPLCAPYIYQTLEYGWGNSVLGFLALGLGVPAPFLLWWFGSRLRARSTFATG</sequence>
<feature type="transmembrane region" description="Helical" evidence="5">
    <location>
        <begin position="327"/>
        <end position="346"/>
    </location>
</feature>
<feature type="transmembrane region" description="Helical" evidence="5">
    <location>
        <begin position="169"/>
        <end position="191"/>
    </location>
</feature>
<feature type="transmembrane region" description="Helical" evidence="5">
    <location>
        <begin position="141"/>
        <end position="163"/>
    </location>
</feature>
<feature type="transmembrane region" description="Helical" evidence="5">
    <location>
        <begin position="396"/>
        <end position="413"/>
    </location>
</feature>
<evidence type="ECO:0000256" key="3">
    <source>
        <dbReference type="ARBA" id="ARBA00022989"/>
    </source>
</evidence>
<feature type="transmembrane region" description="Helical" evidence="5">
    <location>
        <begin position="85"/>
        <end position="102"/>
    </location>
</feature>
<dbReference type="Gene3D" id="1.20.1250.20">
    <property type="entry name" value="MFS general substrate transporter like domains"/>
    <property type="match status" value="1"/>
</dbReference>
<dbReference type="SUPFAM" id="SSF103473">
    <property type="entry name" value="MFS general substrate transporter"/>
    <property type="match status" value="1"/>
</dbReference>
<feature type="transmembrane region" description="Helical" evidence="5">
    <location>
        <begin position="286"/>
        <end position="306"/>
    </location>
</feature>
<dbReference type="EMBL" id="PYWC01000041">
    <property type="protein sequence ID" value="PWW75901.1"/>
    <property type="molecule type" value="Genomic_DNA"/>
</dbReference>
<dbReference type="GO" id="GO:0016020">
    <property type="term" value="C:membrane"/>
    <property type="evidence" value="ECO:0007669"/>
    <property type="project" value="UniProtKB-SubCell"/>
</dbReference>